<dbReference type="GO" id="GO:0042910">
    <property type="term" value="F:xenobiotic transmembrane transporter activity"/>
    <property type="evidence" value="ECO:0007669"/>
    <property type="project" value="TreeGrafter"/>
</dbReference>
<dbReference type="Pfam" id="PF00873">
    <property type="entry name" value="ACR_tran"/>
    <property type="match status" value="1"/>
</dbReference>
<keyword evidence="1" id="KW-1133">Transmembrane helix</keyword>
<proteinExistence type="predicted"/>
<protein>
    <submittedName>
        <fullName evidence="2">Uncharacterized protein</fullName>
    </submittedName>
</protein>
<organism evidence="2 3">
    <name type="scientific">Phytobacter ursingii</name>
    <dbReference type="NCBI Taxonomy" id="1972431"/>
    <lineage>
        <taxon>Bacteria</taxon>
        <taxon>Pseudomonadati</taxon>
        <taxon>Pseudomonadota</taxon>
        <taxon>Gammaproteobacteria</taxon>
        <taxon>Enterobacterales</taxon>
        <taxon>Enterobacteriaceae</taxon>
        <taxon>Phytobacter</taxon>
    </lineage>
</organism>
<dbReference type="InterPro" id="IPR001036">
    <property type="entry name" value="Acrflvin-R"/>
</dbReference>
<evidence type="ECO:0000256" key="1">
    <source>
        <dbReference type="SAM" id="Phobius"/>
    </source>
</evidence>
<gene>
    <name evidence="2" type="ORF">AB182_14355</name>
</gene>
<dbReference type="GO" id="GO:0005886">
    <property type="term" value="C:plasma membrane"/>
    <property type="evidence" value="ECO:0007669"/>
    <property type="project" value="TreeGrafter"/>
</dbReference>
<dbReference type="Gene3D" id="1.20.1640.10">
    <property type="entry name" value="Multidrug efflux transporter AcrB transmembrane domain"/>
    <property type="match status" value="1"/>
</dbReference>
<dbReference type="Proteomes" id="UP000035479">
    <property type="component" value="Chromosome"/>
</dbReference>
<accession>A0AAC8TN39</accession>
<dbReference type="PANTHER" id="PTHR32063:SF13">
    <property type="entry name" value="MULTIDRUG EFFLUX PUMP SUBUNIT ACRB-RELATED"/>
    <property type="match status" value="1"/>
</dbReference>
<evidence type="ECO:0000313" key="2">
    <source>
        <dbReference type="EMBL" id="AKL12413.1"/>
    </source>
</evidence>
<sequence>MKNARAAVNQATAPSQLAQTMLSSYRTLLATTLRGLNNDIYFVIGLLTIIGLSAKNAIRIVEFANDMMVKKGKGLIEATPEAAHMRLRPILVTSLAFILGVLLWHYAVVPDLAHRTRSGLTS</sequence>
<keyword evidence="1" id="KW-0472">Membrane</keyword>
<dbReference type="KEGG" id="kin:AB182_14355"/>
<feature type="transmembrane region" description="Helical" evidence="1">
    <location>
        <begin position="40"/>
        <end position="58"/>
    </location>
</feature>
<evidence type="ECO:0000313" key="3">
    <source>
        <dbReference type="Proteomes" id="UP000035479"/>
    </source>
</evidence>
<feature type="transmembrane region" description="Helical" evidence="1">
    <location>
        <begin position="90"/>
        <end position="108"/>
    </location>
</feature>
<keyword evidence="1" id="KW-0812">Transmembrane</keyword>
<dbReference type="SUPFAM" id="SSF82866">
    <property type="entry name" value="Multidrug efflux transporter AcrB transmembrane domain"/>
    <property type="match status" value="1"/>
</dbReference>
<dbReference type="EMBL" id="CP011602">
    <property type="protein sequence ID" value="AKL12413.1"/>
    <property type="molecule type" value="Genomic_DNA"/>
</dbReference>
<name>A0AAC8TN39_9ENTR</name>
<dbReference type="PANTHER" id="PTHR32063">
    <property type="match status" value="1"/>
</dbReference>
<reference evidence="2 3" key="1">
    <citation type="submission" date="2015-06" db="EMBL/GenBank/DDBJ databases">
        <title>Rapid spread of a carbapenem resistance gene driven by multiple levels of genetic mobility.</title>
        <authorList>
            <person name="Sheppard A.E."/>
            <person name="Stoesser N."/>
            <person name="Wilson D."/>
            <person name="Sebra R."/>
            <person name="Kasarskis A."/>
            <person name="Anson L."/>
            <person name="Giess A."/>
            <person name="Pankhurst L."/>
            <person name="Vaughan A."/>
            <person name="Grim C.J."/>
            <person name="Cox H."/>
            <person name="Yeh A."/>
            <person name="Sifri C.D."/>
            <person name="Walker S."/>
            <person name="Peto T.E."/>
            <person name="Crook D.W."/>
            <person name="Mathers A.J."/>
        </authorList>
    </citation>
    <scope>NUCLEOTIDE SEQUENCE [LARGE SCALE GENOMIC DNA]</scope>
    <source>
        <strain evidence="2 3">CAV1151</strain>
    </source>
</reference>
<dbReference type="AlphaFoldDB" id="A0AAC8TN39"/>